<dbReference type="RefSeq" id="WP_075072549.1">
    <property type="nucleotide sequence ID" value="NZ_DF967972.1"/>
</dbReference>
<dbReference type="AlphaFoldDB" id="A0A0S7B7T5"/>
<dbReference type="SMART" id="SM00858">
    <property type="entry name" value="SAF"/>
    <property type="match status" value="1"/>
</dbReference>
<keyword evidence="2" id="KW-0472">Membrane</keyword>
<dbReference type="CDD" id="cd11614">
    <property type="entry name" value="SAF_CpaB_FlgA_like"/>
    <property type="match status" value="1"/>
</dbReference>
<dbReference type="InterPro" id="IPR013974">
    <property type="entry name" value="SAF"/>
</dbReference>
<feature type="domain" description="SAF" evidence="3">
    <location>
        <begin position="33"/>
        <end position="95"/>
    </location>
</feature>
<dbReference type="STRING" id="360412.LARV_00949"/>
<evidence type="ECO:0000259" key="3">
    <source>
        <dbReference type="SMART" id="SM00858"/>
    </source>
</evidence>
<keyword evidence="5" id="KW-1185">Reference proteome</keyword>
<dbReference type="Proteomes" id="UP000055060">
    <property type="component" value="Unassembled WGS sequence"/>
</dbReference>
<sequence length="306" mass="31630">MEPKKRSPLIAIILAVVIGLMVIALLNGVIRPTQIVVAKSAIAPGTILSDVLVELRTIPMGARPADALTKIEDAAGKMLAVGRAPGDFIVQSVLGEIAGAGIPAELPEGHVALAIHVNQASGIAGLLRPGQTVTIIGMLSPDLLSDNPVSVMTGPLTDFGLPTEVPTSAVPGAPVPTPTSTPTPQPPQSPLARLAVTGVRVLMVPQSFRYEEVPAGASEDQLYSSARTTMAAQEGSVIVLDVPTTKIEVAPGLWSDPVSLLAALDQYGTIHLALEPASGLNIQSNDVVTLNLGDLYEALNDNRGKK</sequence>
<dbReference type="EMBL" id="DF967972">
    <property type="protein sequence ID" value="GAP13198.1"/>
    <property type="molecule type" value="Genomic_DNA"/>
</dbReference>
<evidence type="ECO:0000256" key="2">
    <source>
        <dbReference type="SAM" id="Phobius"/>
    </source>
</evidence>
<proteinExistence type="predicted"/>
<gene>
    <name evidence="4" type="ORF">LARV_00949</name>
</gene>
<feature type="transmembrane region" description="Helical" evidence="2">
    <location>
        <begin position="9"/>
        <end position="30"/>
    </location>
</feature>
<evidence type="ECO:0000313" key="4">
    <source>
        <dbReference type="EMBL" id="GAP13198.1"/>
    </source>
</evidence>
<evidence type="ECO:0000313" key="5">
    <source>
        <dbReference type="Proteomes" id="UP000055060"/>
    </source>
</evidence>
<evidence type="ECO:0000256" key="1">
    <source>
        <dbReference type="SAM" id="MobiDB-lite"/>
    </source>
</evidence>
<feature type="region of interest" description="Disordered" evidence="1">
    <location>
        <begin position="166"/>
        <end position="190"/>
    </location>
</feature>
<keyword evidence="2" id="KW-0812">Transmembrane</keyword>
<keyword evidence="2" id="KW-1133">Transmembrane helix</keyword>
<dbReference type="OrthoDB" id="155080at2"/>
<accession>A0A0S7B7T5</accession>
<reference evidence="4" key="1">
    <citation type="submission" date="2015-07" db="EMBL/GenBank/DDBJ databases">
        <title>Draft Genome Sequences of Anaerolinea thermolimosa IMO-1, Bellilinea caldifistulae GOMI-1, Leptolinea tardivitalis YMTK-2, Levilinea saccharolytica KIBI-1,Longilinea arvoryzae KOME-1, Previously Described as Members of the Anaerolineaceae (Chloroflexi).</title>
        <authorList>
            <person name="Sekiguchi Y."/>
            <person name="Ohashi A."/>
            <person name="Matsuura N."/>
            <person name="Tourlousse M.D."/>
        </authorList>
    </citation>
    <scope>NUCLEOTIDE SEQUENCE [LARGE SCALE GENOMIC DNA]</scope>
    <source>
        <strain evidence="4">KOME-1</strain>
    </source>
</reference>
<protein>
    <recommendedName>
        <fullName evidence="3">SAF domain-containing protein</fullName>
    </recommendedName>
</protein>
<feature type="compositionally biased region" description="Pro residues" evidence="1">
    <location>
        <begin position="173"/>
        <end position="189"/>
    </location>
</feature>
<name>A0A0S7B7T5_9CHLR</name>
<organism evidence="4">
    <name type="scientific">Longilinea arvoryzae</name>
    <dbReference type="NCBI Taxonomy" id="360412"/>
    <lineage>
        <taxon>Bacteria</taxon>
        <taxon>Bacillati</taxon>
        <taxon>Chloroflexota</taxon>
        <taxon>Anaerolineae</taxon>
        <taxon>Anaerolineales</taxon>
        <taxon>Anaerolineaceae</taxon>
        <taxon>Longilinea</taxon>
    </lineage>
</organism>